<evidence type="ECO:0000313" key="11">
    <source>
        <dbReference type="Proteomes" id="UP000838100"/>
    </source>
</evidence>
<evidence type="ECO:0000256" key="6">
    <source>
        <dbReference type="ARBA" id="ARBA00023098"/>
    </source>
</evidence>
<feature type="domain" description="4'-phosphopantetheinyl transferase" evidence="9">
    <location>
        <begin position="4"/>
        <end position="121"/>
    </location>
</feature>
<comment type="similarity">
    <text evidence="8">Belongs to the P-Pant transferase superfamily. AcpS family.</text>
</comment>
<dbReference type="Pfam" id="PF01648">
    <property type="entry name" value="ACPS"/>
    <property type="match status" value="1"/>
</dbReference>
<dbReference type="EC" id="2.7.8.7" evidence="8"/>
<evidence type="ECO:0000256" key="8">
    <source>
        <dbReference type="HAMAP-Rule" id="MF_00101"/>
    </source>
</evidence>
<evidence type="ECO:0000256" key="5">
    <source>
        <dbReference type="ARBA" id="ARBA00022842"/>
    </source>
</evidence>
<name>A0ABN8ED76_9GAMM</name>
<evidence type="ECO:0000256" key="2">
    <source>
        <dbReference type="ARBA" id="ARBA00022679"/>
    </source>
</evidence>
<keyword evidence="8" id="KW-0963">Cytoplasm</keyword>
<keyword evidence="3 8" id="KW-0479">Metal-binding</keyword>
<keyword evidence="5 8" id="KW-0460">Magnesium</keyword>
<feature type="binding site" evidence="8">
    <location>
        <position position="57"/>
    </location>
    <ligand>
        <name>Mg(2+)</name>
        <dbReference type="ChEBI" id="CHEBI:18420"/>
    </ligand>
</feature>
<evidence type="ECO:0000256" key="1">
    <source>
        <dbReference type="ARBA" id="ARBA00022516"/>
    </source>
</evidence>
<dbReference type="InterPro" id="IPR008278">
    <property type="entry name" value="4-PPantetheinyl_Trfase_dom"/>
</dbReference>
<keyword evidence="4 8" id="KW-0276">Fatty acid metabolism</keyword>
<keyword evidence="2 8" id="KW-0808">Transferase</keyword>
<dbReference type="RefSeq" id="WP_237443096.1">
    <property type="nucleotide sequence ID" value="NZ_CAKLPX010000001.1"/>
</dbReference>
<dbReference type="NCBIfam" id="TIGR00516">
    <property type="entry name" value="acpS"/>
    <property type="match status" value="1"/>
</dbReference>
<dbReference type="SUPFAM" id="SSF56214">
    <property type="entry name" value="4'-phosphopantetheinyl transferase"/>
    <property type="match status" value="1"/>
</dbReference>
<accession>A0ABN8ED76</accession>
<dbReference type="Gene3D" id="3.90.470.20">
    <property type="entry name" value="4'-phosphopantetheinyl transferase domain"/>
    <property type="match status" value="1"/>
</dbReference>
<keyword evidence="6 8" id="KW-0443">Lipid metabolism</keyword>
<evidence type="ECO:0000259" key="9">
    <source>
        <dbReference type="Pfam" id="PF01648"/>
    </source>
</evidence>
<gene>
    <name evidence="8 10" type="primary">acpS</name>
    <name evidence="10" type="ORF">SIN8267_00503</name>
</gene>
<dbReference type="NCBIfam" id="TIGR00556">
    <property type="entry name" value="pantethn_trn"/>
    <property type="match status" value="1"/>
</dbReference>
<keyword evidence="7 8" id="KW-0275">Fatty acid biosynthesis</keyword>
<evidence type="ECO:0000256" key="7">
    <source>
        <dbReference type="ARBA" id="ARBA00023160"/>
    </source>
</evidence>
<comment type="function">
    <text evidence="8">Transfers the 4'-phosphopantetheine moiety from coenzyme A to a Ser of acyl-carrier-protein.</text>
</comment>
<comment type="caution">
    <text evidence="10">The sequence shown here is derived from an EMBL/GenBank/DDBJ whole genome shotgun (WGS) entry which is preliminary data.</text>
</comment>
<sequence length="125" mass="13470">MVVAIGTDLAKVSRVRDILQRRGLGFAQRILTATELQRYHQSGDGAAYLCRRFAAKEAMAKALGTGIGRGLSFQHIEILNNDLGAPVAKLNGFAAERMAELGANHCHVSISDEQEYALAFVVLSA</sequence>
<dbReference type="InterPro" id="IPR002582">
    <property type="entry name" value="ACPS"/>
</dbReference>
<organism evidence="10 11">
    <name type="scientific">Sinobacterium norvegicum</name>
    <dbReference type="NCBI Taxonomy" id="1641715"/>
    <lineage>
        <taxon>Bacteria</taxon>
        <taxon>Pseudomonadati</taxon>
        <taxon>Pseudomonadota</taxon>
        <taxon>Gammaproteobacteria</taxon>
        <taxon>Cellvibrionales</taxon>
        <taxon>Spongiibacteraceae</taxon>
        <taxon>Sinobacterium</taxon>
    </lineage>
</organism>
<evidence type="ECO:0000256" key="3">
    <source>
        <dbReference type="ARBA" id="ARBA00022723"/>
    </source>
</evidence>
<dbReference type="Proteomes" id="UP000838100">
    <property type="component" value="Unassembled WGS sequence"/>
</dbReference>
<feature type="binding site" evidence="8">
    <location>
        <position position="8"/>
    </location>
    <ligand>
        <name>Mg(2+)</name>
        <dbReference type="ChEBI" id="CHEBI:18420"/>
    </ligand>
</feature>
<dbReference type="HAMAP" id="MF_00101">
    <property type="entry name" value="AcpS"/>
    <property type="match status" value="1"/>
</dbReference>
<reference evidence="10" key="1">
    <citation type="submission" date="2021-12" db="EMBL/GenBank/DDBJ databases">
        <authorList>
            <person name="Rodrigo-Torres L."/>
            <person name="Arahal R. D."/>
            <person name="Lucena T."/>
        </authorList>
    </citation>
    <scope>NUCLEOTIDE SEQUENCE</scope>
    <source>
        <strain evidence="10">CECT 8267</strain>
    </source>
</reference>
<comment type="subcellular location">
    <subcellularLocation>
        <location evidence="8">Cytoplasm</location>
    </subcellularLocation>
</comment>
<dbReference type="GO" id="GO:0008897">
    <property type="term" value="F:holo-[acyl-carrier-protein] synthase activity"/>
    <property type="evidence" value="ECO:0007669"/>
    <property type="project" value="UniProtKB-EC"/>
</dbReference>
<comment type="cofactor">
    <cofactor evidence="8">
        <name>Mg(2+)</name>
        <dbReference type="ChEBI" id="CHEBI:18420"/>
    </cofactor>
</comment>
<evidence type="ECO:0000256" key="4">
    <source>
        <dbReference type="ARBA" id="ARBA00022832"/>
    </source>
</evidence>
<protein>
    <recommendedName>
        <fullName evidence="8">Holo-[acyl-carrier-protein] synthase</fullName>
        <shortName evidence="8">Holo-ACP synthase</shortName>
        <ecNumber evidence="8">2.7.8.7</ecNumber>
    </recommendedName>
    <alternativeName>
        <fullName evidence="8">4'-phosphopantetheinyl transferase AcpS</fullName>
    </alternativeName>
</protein>
<keyword evidence="1 8" id="KW-0444">Lipid biosynthesis</keyword>
<keyword evidence="11" id="KW-1185">Reference proteome</keyword>
<comment type="catalytic activity">
    <reaction evidence="8">
        <text>apo-[ACP] + CoA = holo-[ACP] + adenosine 3',5'-bisphosphate + H(+)</text>
        <dbReference type="Rhea" id="RHEA:12068"/>
        <dbReference type="Rhea" id="RHEA-COMP:9685"/>
        <dbReference type="Rhea" id="RHEA-COMP:9690"/>
        <dbReference type="ChEBI" id="CHEBI:15378"/>
        <dbReference type="ChEBI" id="CHEBI:29999"/>
        <dbReference type="ChEBI" id="CHEBI:57287"/>
        <dbReference type="ChEBI" id="CHEBI:58343"/>
        <dbReference type="ChEBI" id="CHEBI:64479"/>
        <dbReference type="EC" id="2.7.8.7"/>
    </reaction>
</comment>
<dbReference type="InterPro" id="IPR004568">
    <property type="entry name" value="Ppantetheine-prot_Trfase_dom"/>
</dbReference>
<dbReference type="InterPro" id="IPR037143">
    <property type="entry name" value="4-PPantetheinyl_Trfase_dom_sf"/>
</dbReference>
<evidence type="ECO:0000313" key="10">
    <source>
        <dbReference type="EMBL" id="CAH0990411.1"/>
    </source>
</evidence>
<proteinExistence type="inferred from homology"/>
<dbReference type="EMBL" id="CAKLPX010000001">
    <property type="protein sequence ID" value="CAH0990411.1"/>
    <property type="molecule type" value="Genomic_DNA"/>
</dbReference>